<dbReference type="Gene3D" id="6.10.340.10">
    <property type="match status" value="1"/>
</dbReference>
<accession>D4KU80</accession>
<organism evidence="2 3">
    <name type="scientific">Roseburia intestinalis XB6B4</name>
    <dbReference type="NCBI Taxonomy" id="718255"/>
    <lineage>
        <taxon>Bacteria</taxon>
        <taxon>Bacillati</taxon>
        <taxon>Bacillota</taxon>
        <taxon>Clostridia</taxon>
        <taxon>Lachnospirales</taxon>
        <taxon>Lachnospiraceae</taxon>
        <taxon>Roseburia</taxon>
    </lineage>
</organism>
<dbReference type="PANTHER" id="PTHR32089:SF112">
    <property type="entry name" value="LYSOZYME-LIKE PROTEIN-RELATED"/>
    <property type="match status" value="1"/>
</dbReference>
<feature type="transmembrane region" description="Helical" evidence="1">
    <location>
        <begin position="130"/>
        <end position="153"/>
    </location>
</feature>
<dbReference type="SUPFAM" id="SSF58104">
    <property type="entry name" value="Methyl-accepting chemotaxis protein (MCP) signaling domain"/>
    <property type="match status" value="1"/>
</dbReference>
<dbReference type="HOGENOM" id="CLU_836462_0_0_9"/>
<evidence type="ECO:0000256" key="1">
    <source>
        <dbReference type="SAM" id="Phobius"/>
    </source>
</evidence>
<dbReference type="RefSeq" id="WP_015519914.1">
    <property type="nucleotide sequence ID" value="NC_021012.1"/>
</dbReference>
<dbReference type="AlphaFoldDB" id="D4KU80"/>
<name>D4KU80_9FIRM</name>
<protein>
    <recommendedName>
        <fullName evidence="4">HAMP domain</fullName>
    </recommendedName>
</protein>
<keyword evidence="1" id="KW-0472">Membrane</keyword>
<proteinExistence type="predicted"/>
<keyword evidence="1" id="KW-0812">Transmembrane</keyword>
<dbReference type="Proteomes" id="UP000008953">
    <property type="component" value="Chromosome"/>
</dbReference>
<dbReference type="PATRIC" id="fig|718255.3.peg.75"/>
<dbReference type="KEGG" id="rix:RO1_00890"/>
<dbReference type="EMBL" id="FP929050">
    <property type="protein sequence ID" value="CBL10920.1"/>
    <property type="molecule type" value="Genomic_DNA"/>
</dbReference>
<dbReference type="PANTHER" id="PTHR32089">
    <property type="entry name" value="METHYL-ACCEPTING CHEMOTAXIS PROTEIN MCPB"/>
    <property type="match status" value="1"/>
</dbReference>
<reference evidence="2 3" key="1">
    <citation type="submission" date="2010-03" db="EMBL/GenBank/DDBJ databases">
        <title>The genome sequence of Roseburia intestinalis XB6B4.</title>
        <authorList>
            <consortium name="metaHIT consortium -- http://www.metahit.eu/"/>
            <person name="Pajon A."/>
            <person name="Turner K."/>
            <person name="Parkhill J."/>
            <person name="Bernalier A."/>
        </authorList>
    </citation>
    <scope>NUCLEOTIDE SEQUENCE [LARGE SCALE GENOMIC DNA]</scope>
    <source>
        <strain evidence="2 3">XB6B4</strain>
    </source>
</reference>
<sequence>MSKKRKLHQIKIVVPHSSIRLQLITGFLVPIIFIIIIGVVSYQKSYEGLTQNYEKSALTAIDMTADGRMISVNNPVDSGLIDTAESSSYVKVDGRRYYYMSAESSVTGGKIVVMVPIEYITAGTKDIRDITIAMIVAACIAAMLIATVITAGITRNIRKSIGRLDCVANGDLTVQEKEKRKKGGEFGKLFEALFHTITRMRSLIMTVAEMKNEVLQSGECVMETSGKVNEMVESAGYTMEAFGNMSSVMESMIQELDEISGKVDEMNGRRHAVLDKIRAIGDSSEHTVRTTEEINRFLGQQMEDSEALKSEVVKMMDSMKQLENAIETFRLN</sequence>
<reference evidence="2 3" key="2">
    <citation type="submission" date="2010-03" db="EMBL/GenBank/DDBJ databases">
        <authorList>
            <person name="Pajon A."/>
        </authorList>
    </citation>
    <scope>NUCLEOTIDE SEQUENCE [LARGE SCALE GENOMIC DNA]</scope>
    <source>
        <strain evidence="2 3">XB6B4</strain>
    </source>
</reference>
<dbReference type="Gene3D" id="1.10.287.950">
    <property type="entry name" value="Methyl-accepting chemotaxis protein"/>
    <property type="match status" value="1"/>
</dbReference>
<evidence type="ECO:0000313" key="3">
    <source>
        <dbReference type="Proteomes" id="UP000008953"/>
    </source>
</evidence>
<evidence type="ECO:0000313" key="2">
    <source>
        <dbReference type="EMBL" id="CBL10920.1"/>
    </source>
</evidence>
<evidence type="ECO:0008006" key="4">
    <source>
        <dbReference type="Google" id="ProtNLM"/>
    </source>
</evidence>
<keyword evidence="1" id="KW-1133">Transmembrane helix</keyword>
<gene>
    <name evidence="2" type="ORF">RO1_00890</name>
</gene>
<feature type="transmembrane region" description="Helical" evidence="1">
    <location>
        <begin position="21"/>
        <end position="42"/>
    </location>
</feature>